<dbReference type="NCBIfam" id="TIGR01679">
    <property type="entry name" value="bact_FAD_ox"/>
    <property type="match status" value="1"/>
</dbReference>
<evidence type="ECO:0000256" key="1">
    <source>
        <dbReference type="ARBA" id="ARBA00023002"/>
    </source>
</evidence>
<dbReference type="PIRSF" id="PIRSF000136">
    <property type="entry name" value="LGO_GLO"/>
    <property type="match status" value="1"/>
</dbReference>
<comment type="caution">
    <text evidence="3">The sequence shown here is derived from an EMBL/GenBank/DDBJ whole genome shotgun (WGS) entry which is preliminary data.</text>
</comment>
<evidence type="ECO:0000313" key="3">
    <source>
        <dbReference type="EMBL" id="TDP94435.1"/>
    </source>
</evidence>
<keyword evidence="1" id="KW-0560">Oxidoreductase</keyword>
<dbReference type="PROSITE" id="PS51387">
    <property type="entry name" value="FAD_PCMH"/>
    <property type="match status" value="1"/>
</dbReference>
<dbReference type="Gene3D" id="3.30.70.2520">
    <property type="match status" value="1"/>
</dbReference>
<dbReference type="GO" id="GO:0071949">
    <property type="term" value="F:FAD binding"/>
    <property type="evidence" value="ECO:0007669"/>
    <property type="project" value="InterPro"/>
</dbReference>
<dbReference type="PANTHER" id="PTHR43762:SF1">
    <property type="entry name" value="D-ARABINONO-1,4-LACTONE OXIDASE"/>
    <property type="match status" value="1"/>
</dbReference>
<feature type="domain" description="FAD-binding PCMH-type" evidence="2">
    <location>
        <begin position="22"/>
        <end position="194"/>
    </location>
</feature>
<dbReference type="InterPro" id="IPR016166">
    <property type="entry name" value="FAD-bd_PCMH"/>
</dbReference>
<dbReference type="Gene3D" id="3.30.465.10">
    <property type="match status" value="1"/>
</dbReference>
<dbReference type="Proteomes" id="UP000295601">
    <property type="component" value="Unassembled WGS sequence"/>
</dbReference>
<reference evidence="3 4" key="1">
    <citation type="submission" date="2019-03" db="EMBL/GenBank/DDBJ databases">
        <title>Genomic analyses of the natural microbiome of Caenorhabditis elegans.</title>
        <authorList>
            <person name="Samuel B."/>
        </authorList>
    </citation>
    <scope>NUCLEOTIDE SEQUENCE [LARGE SCALE GENOMIC DNA]</scope>
    <source>
        <strain evidence="3 4">JUb18</strain>
    </source>
</reference>
<dbReference type="GO" id="GO:0016020">
    <property type="term" value="C:membrane"/>
    <property type="evidence" value="ECO:0007669"/>
    <property type="project" value="InterPro"/>
</dbReference>
<dbReference type="Gene3D" id="1.10.45.10">
    <property type="entry name" value="Vanillyl-alcohol Oxidase, Chain A, domain 4"/>
    <property type="match status" value="1"/>
</dbReference>
<dbReference type="SUPFAM" id="SSF56176">
    <property type="entry name" value="FAD-binding/transporter-associated domain-like"/>
    <property type="match status" value="1"/>
</dbReference>
<dbReference type="InterPro" id="IPR036318">
    <property type="entry name" value="FAD-bd_PCMH-like_sf"/>
</dbReference>
<keyword evidence="4" id="KW-1185">Reference proteome</keyword>
<dbReference type="InterPro" id="IPR016169">
    <property type="entry name" value="FAD-bd_PCMH_sub2"/>
</dbReference>
<name>A0A4R6S6M5_9MICO</name>
<dbReference type="AlphaFoldDB" id="A0A4R6S6M5"/>
<dbReference type="EMBL" id="SNYA01000002">
    <property type="protein sequence ID" value="TDP94435.1"/>
    <property type="molecule type" value="Genomic_DNA"/>
</dbReference>
<evidence type="ECO:0000313" key="4">
    <source>
        <dbReference type="Proteomes" id="UP000295601"/>
    </source>
</evidence>
<dbReference type="Pfam" id="PF04030">
    <property type="entry name" value="ALO"/>
    <property type="match status" value="1"/>
</dbReference>
<dbReference type="InterPro" id="IPR006094">
    <property type="entry name" value="Oxid_FAD_bind_N"/>
</dbReference>
<evidence type="ECO:0000259" key="2">
    <source>
        <dbReference type="PROSITE" id="PS51387"/>
    </source>
</evidence>
<accession>A0A4R6S6M5</accession>
<proteinExistence type="predicted"/>
<dbReference type="PANTHER" id="PTHR43762">
    <property type="entry name" value="L-GULONOLACTONE OXIDASE"/>
    <property type="match status" value="1"/>
</dbReference>
<protein>
    <submittedName>
        <fullName evidence="3">FAD-linked oxidoreductase</fullName>
    </submittedName>
</protein>
<dbReference type="GO" id="GO:0003885">
    <property type="term" value="F:D-arabinono-1,4-lactone oxidase activity"/>
    <property type="evidence" value="ECO:0007669"/>
    <property type="project" value="InterPro"/>
</dbReference>
<dbReference type="InterPro" id="IPR016171">
    <property type="entry name" value="Vanillyl_alc_oxidase_C-sub2"/>
</dbReference>
<dbReference type="Gene3D" id="3.30.43.10">
    <property type="entry name" value="Uridine Diphospho-n-acetylenolpyruvylglucosamine Reductase, domain 2"/>
    <property type="match status" value="1"/>
</dbReference>
<dbReference type="InterPro" id="IPR016167">
    <property type="entry name" value="FAD-bd_PCMH_sub1"/>
</dbReference>
<dbReference type="GO" id="GO:0080049">
    <property type="term" value="F:L-gulono-1,4-lactone dehydrogenase activity"/>
    <property type="evidence" value="ECO:0007669"/>
    <property type="project" value="TreeGrafter"/>
</dbReference>
<dbReference type="Pfam" id="PF01565">
    <property type="entry name" value="FAD_binding_4"/>
    <property type="match status" value="1"/>
</dbReference>
<sequence>MIGRVRGSTAAPSRWRNWARTASSQPAVSVAPTSIEHVVQAVQRARETGHVVKPIGASHSFTGIGATDGIRLTMDRLSGLVAADPATGRVTLRGGTRLWQLPAILGPLGLALPNMGDIDRQSIVGATQTGTHGTGLGAGLGGIATGIVGLQLVTGTGDVLRIDAAHNSELLPAVALGLGALGVITEVTLQCVPRFLLEAVEAPDSLDAVLESFVARSRAADHFEFFWFPHTDGVRTKTNTRFPLEYGSEPLGRVSRFIDEELANNFAFGACVGVGAVVPRATPAINRFVETMSSRRRYVDESHRVFVTNRRVRFREMEYAVPLEAVADVIRELRAMIDRRGYRVSFPIEVRSAAADELMLSTAHGRDSGYIAVHRYHRDRDLGYFRDAEAILAAHDGRPHWGKMHSRVAAELGERYPAFDRFRDIRERLDPERVFTNPYLARVLGD</sequence>
<dbReference type="InterPro" id="IPR010031">
    <property type="entry name" value="FAD_lactone_oxidase-like"/>
</dbReference>
<organism evidence="3 4">
    <name type="scientific">Leucobacter luti</name>
    <dbReference type="NCBI Taxonomy" id="340320"/>
    <lineage>
        <taxon>Bacteria</taxon>
        <taxon>Bacillati</taxon>
        <taxon>Actinomycetota</taxon>
        <taxon>Actinomycetes</taxon>
        <taxon>Micrococcales</taxon>
        <taxon>Microbacteriaceae</taxon>
        <taxon>Leucobacter</taxon>
    </lineage>
</organism>
<dbReference type="InterPro" id="IPR007173">
    <property type="entry name" value="ALO_C"/>
</dbReference>
<gene>
    <name evidence="3" type="ORF">EDF62_0851</name>
</gene>